<dbReference type="GO" id="GO:0005886">
    <property type="term" value="C:plasma membrane"/>
    <property type="evidence" value="ECO:0007669"/>
    <property type="project" value="UniProtKB-SubCell"/>
</dbReference>
<evidence type="ECO:0000259" key="11">
    <source>
        <dbReference type="Pfam" id="PF00361"/>
    </source>
</evidence>
<organism evidence="16 17">
    <name type="scientific">Mycobacteroides abscessus</name>
    <dbReference type="NCBI Taxonomy" id="36809"/>
    <lineage>
        <taxon>Bacteria</taxon>
        <taxon>Bacillati</taxon>
        <taxon>Actinomycetota</taxon>
        <taxon>Actinomycetes</taxon>
        <taxon>Mycobacteriales</taxon>
        <taxon>Mycobacteriaceae</taxon>
        <taxon>Mycobacteroides</taxon>
    </lineage>
</organism>
<evidence type="ECO:0000313" key="17">
    <source>
        <dbReference type="Proteomes" id="UP000045782"/>
    </source>
</evidence>
<sequence>MPLLAILLAHALAAAVAPLLVARVGRLAFYPLALVPFGSLIWVLARWPGNGPGVRVDIPWVPELAMDIALRFDALAAIMSVLVLGIGSLVLFYCASYFRHRDGHTEPRLPSFAAELVAFSGAMFGLVISDNLLVLYIFWELTTVLSFLLVGHYAERLASRRAAVQALLVTTAGGLAMLVGVIVLGHVGGSFLLSDLIANPPTGLAASVGLVLVLIGALSKSAIVPLHFWLPGAMAAPTPVSAYLHAAAMVKAGIYLLARMSPGFAEAAPWRPVVLVLGITTMILAGWRALREYDLKLILAFGTVSQLGFLVVLTGTGDPDILLAGLVMLCAHALFKAALFMVVGIIDHTVGTRDIRKLAWLGNRQPLLLLIAGIAAASMAGVPLTLGFVGKELAFATVLHSRVLGSAAPWVLAGIVIGSMFTITYSMRFMWGAFARKGLPEPSARVRGMHTPTPAFLTAPALLAVTSVAVGILPGWLNGALGSYADPVDAHIAIWEGFGVPLLLTAMAFAVGILAFFSRGRLRRARLAVNPLGNADRGYDAVLRGADVLSQRLTALTQRGSIPFTQATILVTLVTLPTIVLAVGDRDPAHLKLWDSPLQGVVGLLILAAAIGATVMRNRLAAVLLVGITGYGAGTIFALHGAPDLALTQFLVETLTLVIFVLVLRALPAESDIQQANRFRLPRAVLAIAVGCTVTALGVYAMAARRDRPIADLLPQAAYQRGHGANTVNVLLVDIRAWDTLGEISVLLVAATGVASLMFRHRRFGRAPRVGDAAGQPDVVVASGIWLRGSELRDPKHRSLVLEVATRLIFPLVMVLSFYFFFAGHNVPGGGFAGGLTAGLALVLRYLAGGRYELGETLPFDAGKILGLGLAFSGGTALSSMLLGAPVLSSATIQFDMLGFGHVKIVTAIFFDVGVYLVVVGLVLDVLRSLGARLDVELEESPRTRAGARTS</sequence>
<gene>
    <name evidence="16" type="primary">mrpA</name>
    <name evidence="16" type="ORF">ERS075579_05299</name>
</gene>
<evidence type="ECO:0000256" key="8">
    <source>
        <dbReference type="ARBA" id="ARBA00023136"/>
    </source>
</evidence>
<feature type="transmembrane region" description="Helical" evidence="10">
    <location>
        <begin position="596"/>
        <end position="613"/>
    </location>
</feature>
<evidence type="ECO:0000256" key="3">
    <source>
        <dbReference type="ARBA" id="ARBA00022449"/>
    </source>
</evidence>
<evidence type="ECO:0000256" key="5">
    <source>
        <dbReference type="ARBA" id="ARBA00022692"/>
    </source>
</evidence>
<evidence type="ECO:0000259" key="15">
    <source>
        <dbReference type="Pfam" id="PF20501"/>
    </source>
</evidence>
<feature type="transmembrane region" description="Helical" evidence="10">
    <location>
        <begin position="321"/>
        <end position="346"/>
    </location>
</feature>
<dbReference type="GO" id="GO:0015297">
    <property type="term" value="F:antiporter activity"/>
    <property type="evidence" value="ECO:0007669"/>
    <property type="project" value="UniProtKB-KW"/>
</dbReference>
<feature type="transmembrane region" description="Helical" evidence="10">
    <location>
        <begin position="562"/>
        <end position="584"/>
    </location>
</feature>
<comment type="subcellular location">
    <subcellularLocation>
        <location evidence="1">Cell membrane</location>
        <topology evidence="1">Multi-pass membrane protein</topology>
    </subcellularLocation>
    <subcellularLocation>
        <location evidence="9">Membrane</location>
        <topology evidence="9">Multi-pass membrane protein</topology>
    </subcellularLocation>
</comment>
<dbReference type="Pfam" id="PF00662">
    <property type="entry name" value="Proton_antipo_N"/>
    <property type="match status" value="1"/>
</dbReference>
<feature type="transmembrane region" description="Helical" evidence="10">
    <location>
        <begin position="297"/>
        <end position="315"/>
    </location>
</feature>
<dbReference type="InterPro" id="IPR046806">
    <property type="entry name" value="MrpA_C/MbhE"/>
</dbReference>
<reference evidence="16 17" key="1">
    <citation type="submission" date="2015-03" db="EMBL/GenBank/DDBJ databases">
        <authorList>
            <person name="Murphy D."/>
        </authorList>
    </citation>
    <scope>NUCLEOTIDE SEQUENCE [LARGE SCALE GENOMIC DNA]</scope>
    <source>
        <strain evidence="16 17">PAP088</strain>
    </source>
</reference>
<dbReference type="NCBIfam" id="NF009284">
    <property type="entry name" value="PRK12644.1"/>
    <property type="match status" value="1"/>
</dbReference>
<feature type="transmembrane region" description="Helical" evidence="10">
    <location>
        <begin position="620"/>
        <end position="639"/>
    </location>
</feature>
<evidence type="ECO:0000256" key="10">
    <source>
        <dbReference type="SAM" id="Phobius"/>
    </source>
</evidence>
<evidence type="ECO:0000256" key="2">
    <source>
        <dbReference type="ARBA" id="ARBA00022448"/>
    </source>
</evidence>
<feature type="transmembrane region" description="Helical" evidence="10">
    <location>
        <begin position="204"/>
        <end position="228"/>
    </location>
</feature>
<keyword evidence="3" id="KW-0050">Antiport</keyword>
<evidence type="ECO:0000256" key="7">
    <source>
        <dbReference type="ARBA" id="ARBA00023065"/>
    </source>
</evidence>
<feature type="domain" description="NADH-Ubiquinone oxidoreductase (complex I) chain 5 N-terminal" evidence="12">
    <location>
        <begin position="62"/>
        <end position="103"/>
    </location>
</feature>
<feature type="transmembrane region" description="Helical" evidence="10">
    <location>
        <begin position="827"/>
        <end position="844"/>
    </location>
</feature>
<dbReference type="PRINTS" id="PR01434">
    <property type="entry name" value="NADHDHGNASE5"/>
</dbReference>
<feature type="transmembrane region" description="Helical" evidence="10">
    <location>
        <begin position="905"/>
        <end position="924"/>
    </location>
</feature>
<dbReference type="Gene3D" id="1.20.120.1200">
    <property type="entry name" value="NADH-ubiquinone/plastoquinone oxidoreductase chain 6, subunit NuoJ"/>
    <property type="match status" value="1"/>
</dbReference>
<dbReference type="InterPro" id="IPR042106">
    <property type="entry name" value="Nuo/plastoQ_OxRdtase_6_NuoJ"/>
</dbReference>
<dbReference type="InterPro" id="IPR007182">
    <property type="entry name" value="MnhB"/>
</dbReference>
<dbReference type="GO" id="GO:0006811">
    <property type="term" value="P:monoatomic ion transport"/>
    <property type="evidence" value="ECO:0007669"/>
    <property type="project" value="UniProtKB-KW"/>
</dbReference>
<evidence type="ECO:0000259" key="14">
    <source>
        <dbReference type="Pfam" id="PF13244"/>
    </source>
</evidence>
<dbReference type="Proteomes" id="UP000045782">
    <property type="component" value="Unassembled WGS sequence"/>
</dbReference>
<dbReference type="Pfam" id="PF04039">
    <property type="entry name" value="MnhB"/>
    <property type="match status" value="1"/>
</dbReference>
<feature type="transmembrane region" description="Helical" evidence="10">
    <location>
        <begin position="270"/>
        <end position="290"/>
    </location>
</feature>
<evidence type="ECO:0000256" key="9">
    <source>
        <dbReference type="RuleBase" id="RU000320"/>
    </source>
</evidence>
<dbReference type="PANTHER" id="PTHR43373:SF1">
    <property type="entry name" value="NA(+)_H(+) ANTIPORTER SUBUNIT A"/>
    <property type="match status" value="1"/>
</dbReference>
<evidence type="ECO:0000259" key="12">
    <source>
        <dbReference type="Pfam" id="PF00662"/>
    </source>
</evidence>
<dbReference type="InterPro" id="IPR050616">
    <property type="entry name" value="CPA3_Na-H_Antiporter_A"/>
</dbReference>
<name>A0A0U0ZUL8_9MYCO</name>
<dbReference type="InterPro" id="IPR001750">
    <property type="entry name" value="ND/Mrp_TM"/>
</dbReference>
<evidence type="ECO:0000313" key="16">
    <source>
        <dbReference type="EMBL" id="CPV73412.1"/>
    </source>
</evidence>
<feature type="transmembrane region" description="Helical" evidence="10">
    <location>
        <begin position="109"/>
        <end position="128"/>
    </location>
</feature>
<feature type="transmembrane region" description="Helical" evidence="10">
    <location>
        <begin position="645"/>
        <end position="664"/>
    </location>
</feature>
<evidence type="ECO:0000256" key="6">
    <source>
        <dbReference type="ARBA" id="ARBA00022989"/>
    </source>
</evidence>
<feature type="transmembrane region" description="Helical" evidence="10">
    <location>
        <begin position="134"/>
        <end position="154"/>
    </location>
</feature>
<dbReference type="Pfam" id="PF00361">
    <property type="entry name" value="Proton_antipo_M"/>
    <property type="match status" value="1"/>
</dbReference>
<feature type="transmembrane region" description="Helical" evidence="10">
    <location>
        <begin position="740"/>
        <end position="759"/>
    </location>
</feature>
<accession>A0A0U0ZUL8</accession>
<keyword evidence="5 9" id="KW-0812">Transmembrane</keyword>
<keyword evidence="4" id="KW-1003">Cell membrane</keyword>
<dbReference type="PANTHER" id="PTHR43373">
    <property type="entry name" value="NA(+)/H(+) ANTIPORTER SUBUNIT"/>
    <property type="match status" value="1"/>
</dbReference>
<feature type="transmembrane region" description="Helical" evidence="10">
    <location>
        <begin position="497"/>
        <end position="517"/>
    </location>
</feature>
<evidence type="ECO:0000259" key="13">
    <source>
        <dbReference type="Pfam" id="PF04039"/>
    </source>
</evidence>
<feature type="transmembrane region" description="Helical" evidence="10">
    <location>
        <begin position="166"/>
        <end position="192"/>
    </location>
</feature>
<feature type="domain" description="MrpA C-terminal/MbhD" evidence="14">
    <location>
        <begin position="604"/>
        <end position="668"/>
    </location>
</feature>
<feature type="transmembrane region" description="Helical" evidence="10">
    <location>
        <begin position="74"/>
        <end position="97"/>
    </location>
</feature>
<feature type="transmembrane region" description="Helical" evidence="10">
    <location>
        <begin position="455"/>
        <end position="477"/>
    </location>
</feature>
<dbReference type="EMBL" id="CSWP01000015">
    <property type="protein sequence ID" value="CPV73412.1"/>
    <property type="molecule type" value="Genomic_DNA"/>
</dbReference>
<keyword evidence="2" id="KW-0813">Transport</keyword>
<protein>
    <submittedName>
        <fullName evidence="16">Putative cation antiporter NADH dehydrogenase subunit</fullName>
    </submittedName>
</protein>
<dbReference type="Pfam" id="PF20501">
    <property type="entry name" value="MbhE"/>
    <property type="match status" value="1"/>
</dbReference>
<feature type="transmembrane region" description="Helical" evidence="10">
    <location>
        <begin position="367"/>
        <end position="390"/>
    </location>
</feature>
<dbReference type="AlphaFoldDB" id="A0A0U0ZUL8"/>
<dbReference type="Pfam" id="PF13244">
    <property type="entry name" value="MbhD"/>
    <property type="match status" value="1"/>
</dbReference>
<evidence type="ECO:0000256" key="4">
    <source>
        <dbReference type="ARBA" id="ARBA00022475"/>
    </source>
</evidence>
<feature type="domain" description="MrpA C-terminal/MbhE" evidence="15">
    <location>
        <begin position="682"/>
        <end position="762"/>
    </location>
</feature>
<feature type="transmembrane region" description="Helical" evidence="10">
    <location>
        <begin position="800"/>
        <end position="821"/>
    </location>
</feature>
<dbReference type="InterPro" id="IPR001516">
    <property type="entry name" value="Proton_antipo_N"/>
</dbReference>
<feature type="transmembrane region" description="Helical" evidence="10">
    <location>
        <begin position="410"/>
        <end position="434"/>
    </location>
</feature>
<dbReference type="InterPro" id="IPR025383">
    <property type="entry name" value="MrpA_C/MbhD"/>
</dbReference>
<proteinExistence type="predicted"/>
<keyword evidence="6 10" id="KW-1133">Transmembrane helix</keyword>
<feature type="domain" description="NADH:quinone oxidoreductase/Mrp antiporter transmembrane" evidence="11">
    <location>
        <begin position="129"/>
        <end position="403"/>
    </location>
</feature>
<keyword evidence="8 10" id="KW-0472">Membrane</keyword>
<evidence type="ECO:0000256" key="1">
    <source>
        <dbReference type="ARBA" id="ARBA00004651"/>
    </source>
</evidence>
<keyword evidence="7" id="KW-0406">Ion transport</keyword>
<feature type="transmembrane region" description="Helical" evidence="10">
    <location>
        <begin position="684"/>
        <end position="703"/>
    </location>
</feature>
<feature type="domain" description="Na+/H+ antiporter MnhB subunit-related protein" evidence="13">
    <location>
        <begin position="801"/>
        <end position="924"/>
    </location>
</feature>
<feature type="transmembrane region" description="Helical" evidence="10">
    <location>
        <begin position="865"/>
        <end position="885"/>
    </location>
</feature>